<dbReference type="Gene3D" id="2.60.120.260">
    <property type="entry name" value="Galactose-binding domain-like"/>
    <property type="match status" value="1"/>
</dbReference>
<feature type="compositionally biased region" description="Basic and acidic residues" evidence="5">
    <location>
        <begin position="29"/>
        <end position="46"/>
    </location>
</feature>
<protein>
    <recommendedName>
        <fullName evidence="6">SUN domain-containing protein</fullName>
    </recommendedName>
</protein>
<dbReference type="PANTHER" id="PTHR12911">
    <property type="entry name" value="SAD1/UNC-84-LIKE PROTEIN-RELATED"/>
    <property type="match status" value="1"/>
</dbReference>
<keyword evidence="4" id="KW-0472">Membrane</keyword>
<evidence type="ECO:0000256" key="1">
    <source>
        <dbReference type="ARBA" id="ARBA00004370"/>
    </source>
</evidence>
<evidence type="ECO:0000313" key="7">
    <source>
        <dbReference type="EMBL" id="KAK2977294.1"/>
    </source>
</evidence>
<gene>
    <name evidence="7" type="ORF">RJ640_013059</name>
</gene>
<sequence length="168" mass="19643">MEQSLLNNPNTKAKRNENGRSNGVKRVKDKIIEKRDQNSAQKMKEDRWHCDRTKMWQDRAVVEKLIAVRLQSVAYDPRRPTAPRECRVSAWSLETSGWRKGRVRGEIYVLAEFTYSLEKKHIQTIPIDHSMFSFGGNMVNMIRLDVFSNYGSVMTCISRLRVHGREPF</sequence>
<evidence type="ECO:0000256" key="2">
    <source>
        <dbReference type="ARBA" id="ARBA00022692"/>
    </source>
</evidence>
<dbReference type="PROSITE" id="PS51469">
    <property type="entry name" value="SUN"/>
    <property type="match status" value="1"/>
</dbReference>
<evidence type="ECO:0000259" key="6">
    <source>
        <dbReference type="PROSITE" id="PS51469"/>
    </source>
</evidence>
<dbReference type="AlphaFoldDB" id="A0AA88UAG5"/>
<dbReference type="GO" id="GO:0016020">
    <property type="term" value="C:membrane"/>
    <property type="evidence" value="ECO:0007669"/>
    <property type="project" value="UniProtKB-SubCell"/>
</dbReference>
<dbReference type="EMBL" id="JAVXUO010001999">
    <property type="protein sequence ID" value="KAK2977294.1"/>
    <property type="molecule type" value="Genomic_DNA"/>
</dbReference>
<organism evidence="7 8">
    <name type="scientific">Escallonia rubra</name>
    <dbReference type="NCBI Taxonomy" id="112253"/>
    <lineage>
        <taxon>Eukaryota</taxon>
        <taxon>Viridiplantae</taxon>
        <taxon>Streptophyta</taxon>
        <taxon>Embryophyta</taxon>
        <taxon>Tracheophyta</taxon>
        <taxon>Spermatophyta</taxon>
        <taxon>Magnoliopsida</taxon>
        <taxon>eudicotyledons</taxon>
        <taxon>Gunneridae</taxon>
        <taxon>Pentapetalae</taxon>
        <taxon>asterids</taxon>
        <taxon>campanulids</taxon>
        <taxon>Escalloniales</taxon>
        <taxon>Escalloniaceae</taxon>
        <taxon>Escallonia</taxon>
    </lineage>
</organism>
<name>A0AA88UAG5_9ASTE</name>
<evidence type="ECO:0000313" key="8">
    <source>
        <dbReference type="Proteomes" id="UP001187471"/>
    </source>
</evidence>
<evidence type="ECO:0000256" key="3">
    <source>
        <dbReference type="ARBA" id="ARBA00022989"/>
    </source>
</evidence>
<comment type="subcellular location">
    <subcellularLocation>
        <location evidence="1">Membrane</location>
    </subcellularLocation>
</comment>
<reference evidence="7" key="1">
    <citation type="submission" date="2022-12" db="EMBL/GenBank/DDBJ databases">
        <title>Draft genome assemblies for two species of Escallonia (Escalloniales).</title>
        <authorList>
            <person name="Chanderbali A."/>
            <person name="Dervinis C."/>
            <person name="Anghel I."/>
            <person name="Soltis D."/>
            <person name="Soltis P."/>
            <person name="Zapata F."/>
        </authorList>
    </citation>
    <scope>NUCLEOTIDE SEQUENCE</scope>
    <source>
        <strain evidence="7">UCBG92.1500</strain>
        <tissue evidence="7">Leaf</tissue>
    </source>
</reference>
<dbReference type="InterPro" id="IPR012919">
    <property type="entry name" value="SUN_dom"/>
</dbReference>
<dbReference type="PANTHER" id="PTHR12911:SF8">
    <property type="entry name" value="KLAROID PROTEIN-RELATED"/>
    <property type="match status" value="1"/>
</dbReference>
<feature type="domain" description="SUN" evidence="6">
    <location>
        <begin position="1"/>
        <end position="167"/>
    </location>
</feature>
<dbReference type="Pfam" id="PF07738">
    <property type="entry name" value="Sad1_UNC"/>
    <property type="match status" value="1"/>
</dbReference>
<dbReference type="Proteomes" id="UP001187471">
    <property type="component" value="Unassembled WGS sequence"/>
</dbReference>
<dbReference type="InterPro" id="IPR045119">
    <property type="entry name" value="SUN1-5"/>
</dbReference>
<keyword evidence="8" id="KW-1185">Reference proteome</keyword>
<evidence type="ECO:0000256" key="5">
    <source>
        <dbReference type="SAM" id="MobiDB-lite"/>
    </source>
</evidence>
<feature type="compositionally biased region" description="Polar residues" evidence="5">
    <location>
        <begin position="1"/>
        <end position="11"/>
    </location>
</feature>
<comment type="caution">
    <text evidence="7">The sequence shown here is derived from an EMBL/GenBank/DDBJ whole genome shotgun (WGS) entry which is preliminary data.</text>
</comment>
<keyword evidence="2" id="KW-0812">Transmembrane</keyword>
<dbReference type="GO" id="GO:0005635">
    <property type="term" value="C:nuclear envelope"/>
    <property type="evidence" value="ECO:0007669"/>
    <property type="project" value="UniProtKB-ARBA"/>
</dbReference>
<proteinExistence type="predicted"/>
<keyword evidence="3" id="KW-1133">Transmembrane helix</keyword>
<accession>A0AA88UAG5</accession>
<dbReference type="GO" id="GO:0043495">
    <property type="term" value="F:protein-membrane adaptor activity"/>
    <property type="evidence" value="ECO:0007669"/>
    <property type="project" value="TreeGrafter"/>
</dbReference>
<feature type="region of interest" description="Disordered" evidence="5">
    <location>
        <begin position="1"/>
        <end position="46"/>
    </location>
</feature>
<evidence type="ECO:0000256" key="4">
    <source>
        <dbReference type="ARBA" id="ARBA00023136"/>
    </source>
</evidence>